<dbReference type="Pfam" id="PF21346">
    <property type="entry name" value="PcRGLX_3rd"/>
    <property type="match status" value="1"/>
</dbReference>
<dbReference type="Proteomes" id="UP000272025">
    <property type="component" value="Unassembled WGS sequence"/>
</dbReference>
<dbReference type="GeneID" id="39582473"/>
<evidence type="ECO:0000259" key="5">
    <source>
        <dbReference type="Pfam" id="PF21346"/>
    </source>
</evidence>
<proteinExistence type="predicted"/>
<evidence type="ECO:0000313" key="6">
    <source>
        <dbReference type="EMBL" id="ROT41318.1"/>
    </source>
</evidence>
<feature type="signal peptide" evidence="2">
    <location>
        <begin position="1"/>
        <end position="20"/>
    </location>
</feature>
<dbReference type="PANTHER" id="PTHR40081:SF1">
    <property type="entry name" value="TAT PATHWAY SIGNAL SEQUENCE DOMAIN PROTEIN"/>
    <property type="match status" value="1"/>
</dbReference>
<dbReference type="EMBL" id="ML119052">
    <property type="protein sequence ID" value="ROT41318.1"/>
    <property type="molecule type" value="Genomic_DNA"/>
</dbReference>
<evidence type="ECO:0000259" key="4">
    <source>
        <dbReference type="Pfam" id="PF21345"/>
    </source>
</evidence>
<evidence type="ECO:0000313" key="7">
    <source>
        <dbReference type="Proteomes" id="UP000272025"/>
    </source>
</evidence>
<dbReference type="AlphaFoldDB" id="A0A3N2Q3S1"/>
<keyword evidence="7" id="KW-1185">Reference proteome</keyword>
<protein>
    <submittedName>
        <fullName evidence="6">Uncharacterized protein</fullName>
    </submittedName>
</protein>
<dbReference type="PANTHER" id="PTHR40081">
    <property type="entry name" value="CONCANAVALIN A-LIKE LECTIN/GLUCANASE"/>
    <property type="match status" value="1"/>
</dbReference>
<keyword evidence="2" id="KW-0732">Signal</keyword>
<name>A0A3N2Q3S1_SODAK</name>
<sequence length="484" mass="52365">MPRLSSVLFVLAGLLASGSAVPPSSSNLNSSSIVDVHWLGTKPSYHGGTAFGIPWPRGKHHPNTTNSAISGSESDDGEEIALQPWSPRSPRVGVSESADEIRVNTGKIVVTFPKTGNVIIRSIRTAGGKTATSKTEVNPPSSTSTFESNIEKVSVGEDNDVRTLVTVRGKHMVVGEGEHAPWLPFVLRFYLYAESEAIGLVHNIVFDADARKDFIAGLGIRDTNTWDERVTSRLHWIPPWDDFSLSQLSPDGFTLRKRTKAGQSWVKSPGATRAGGLAYLGGATVGGLAIGLRNFWQRYPTGLDVKSAAATRHGIQHYSDSAKQARISNAQYLKQFFYLSGGDERVGELLEDPEAVDVGLGTDYSSLASSWLIEWERRGPIWEEAFAKLNDTATGIAKLRNGFVSGSALYNPQEGTLHKPYTDAENEGVVSVSHLSAMFGFAGGGVWESVRLKGSEVLAPIDEASWISTNEFAQYGCVKKVPCR</sequence>
<evidence type="ECO:0000256" key="2">
    <source>
        <dbReference type="SAM" id="SignalP"/>
    </source>
</evidence>
<evidence type="ECO:0000256" key="1">
    <source>
        <dbReference type="SAM" id="MobiDB-lite"/>
    </source>
</evidence>
<feature type="chain" id="PRO_5018081808" evidence="2">
    <location>
        <begin position="21"/>
        <end position="484"/>
    </location>
</feature>
<dbReference type="Pfam" id="PF21345">
    <property type="entry name" value="PcRGLX_2nd"/>
    <property type="match status" value="1"/>
</dbReference>
<feature type="domain" description="PcRGLX/YetA-like central beta-sandwich" evidence="4">
    <location>
        <begin position="221"/>
        <end position="316"/>
    </location>
</feature>
<dbReference type="Pfam" id="PF19501">
    <property type="entry name" value="PcRGLX_1st"/>
    <property type="match status" value="1"/>
</dbReference>
<dbReference type="InterPro" id="IPR048330">
    <property type="entry name" value="PcRGLX/YetA_2nd"/>
</dbReference>
<dbReference type="InterPro" id="IPR045793">
    <property type="entry name" value="PcRGLX/YetA-like"/>
</dbReference>
<dbReference type="STRING" id="1314773.A0A3N2Q3S1"/>
<feature type="compositionally biased region" description="Polar residues" evidence="1">
    <location>
        <begin position="63"/>
        <end position="72"/>
    </location>
</feature>
<gene>
    <name evidence="6" type="ORF">SODALDRAFT_357355</name>
</gene>
<evidence type="ECO:0000259" key="3">
    <source>
        <dbReference type="Pfam" id="PF19501"/>
    </source>
</evidence>
<feature type="region of interest" description="Disordered" evidence="1">
    <location>
        <begin position="57"/>
        <end position="97"/>
    </location>
</feature>
<accession>A0A3N2Q3S1</accession>
<dbReference type="OrthoDB" id="4798501at2759"/>
<reference evidence="6 7" key="1">
    <citation type="journal article" date="2018" name="Mol. Ecol.">
        <title>The obligate alkalophilic soda-lake fungus Sodiomyces alkalinus has shifted to a protein diet.</title>
        <authorList>
            <person name="Grum-Grzhimaylo A.A."/>
            <person name="Falkoski D.L."/>
            <person name="van den Heuvel J."/>
            <person name="Valero-Jimenez C.A."/>
            <person name="Min B."/>
            <person name="Choi I.G."/>
            <person name="Lipzen A."/>
            <person name="Daum C.G."/>
            <person name="Aanen D.K."/>
            <person name="Tsang A."/>
            <person name="Henrissat B."/>
            <person name="Bilanenko E.N."/>
            <person name="de Vries R.P."/>
            <person name="van Kan J.A.L."/>
            <person name="Grigoriev I.V."/>
            <person name="Debets A.J.M."/>
        </authorList>
    </citation>
    <scope>NUCLEOTIDE SEQUENCE [LARGE SCALE GENOMIC DNA]</scope>
    <source>
        <strain evidence="6 7">F11</strain>
    </source>
</reference>
<dbReference type="InterPro" id="IPR048329">
    <property type="entry name" value="PcRGLX_1st"/>
</dbReference>
<dbReference type="RefSeq" id="XP_028469124.1">
    <property type="nucleotide sequence ID" value="XM_028613995.1"/>
</dbReference>
<dbReference type="InterPro" id="IPR048331">
    <property type="entry name" value="PcRGLX/YetA_3rd"/>
</dbReference>
<feature type="domain" description="PcRGLX/YetA-like C-terminal alpha/alpha toroid" evidence="5">
    <location>
        <begin position="353"/>
        <end position="441"/>
    </location>
</feature>
<feature type="domain" description="PcRGLX/YetA-like N-terminal RIFT barrel" evidence="3">
    <location>
        <begin position="34"/>
        <end position="85"/>
    </location>
</feature>
<organism evidence="6 7">
    <name type="scientific">Sodiomyces alkalinus (strain CBS 110278 / VKM F-3762 / F11)</name>
    <name type="common">Alkaliphilic filamentous fungus</name>
    <dbReference type="NCBI Taxonomy" id="1314773"/>
    <lineage>
        <taxon>Eukaryota</taxon>
        <taxon>Fungi</taxon>
        <taxon>Dikarya</taxon>
        <taxon>Ascomycota</taxon>
        <taxon>Pezizomycotina</taxon>
        <taxon>Sordariomycetes</taxon>
        <taxon>Hypocreomycetidae</taxon>
        <taxon>Glomerellales</taxon>
        <taxon>Plectosphaerellaceae</taxon>
        <taxon>Sodiomyces</taxon>
    </lineage>
</organism>